<dbReference type="EMBL" id="SODV01000002">
    <property type="protein sequence ID" value="TDW96245.1"/>
    <property type="molecule type" value="Genomic_DNA"/>
</dbReference>
<sequence length="76" mass="9067">MWKTLQPGDNIAVGDTVRYQTSDYSRVPRDEVYQVVKRDQHYFEIRLQPAAEDSRRKAIRYIDVGYTLRLEKWCDG</sequence>
<reference evidence="1 2" key="1">
    <citation type="submission" date="2019-03" db="EMBL/GenBank/DDBJ databases">
        <title>Genomic Encyclopedia of Type Strains, Phase IV (KMG-IV): sequencing the most valuable type-strain genomes for metagenomic binning, comparative biology and taxonomic classification.</title>
        <authorList>
            <person name="Goeker M."/>
        </authorList>
    </citation>
    <scope>NUCLEOTIDE SEQUENCE [LARGE SCALE GENOMIC DNA]</scope>
    <source>
        <strain evidence="1 2">DSM 100059</strain>
    </source>
</reference>
<name>A0A4R8DFK1_9BACT</name>
<dbReference type="Proteomes" id="UP000294498">
    <property type="component" value="Unassembled WGS sequence"/>
</dbReference>
<dbReference type="AlphaFoldDB" id="A0A4R8DFK1"/>
<proteinExistence type="predicted"/>
<accession>A0A4R8DFK1</accession>
<gene>
    <name evidence="1" type="ORF">EDB95_4070</name>
</gene>
<organism evidence="1 2">
    <name type="scientific">Dinghuibacter silviterrae</name>
    <dbReference type="NCBI Taxonomy" id="1539049"/>
    <lineage>
        <taxon>Bacteria</taxon>
        <taxon>Pseudomonadati</taxon>
        <taxon>Bacteroidota</taxon>
        <taxon>Chitinophagia</taxon>
        <taxon>Chitinophagales</taxon>
        <taxon>Chitinophagaceae</taxon>
        <taxon>Dinghuibacter</taxon>
    </lineage>
</organism>
<evidence type="ECO:0000313" key="2">
    <source>
        <dbReference type="Proteomes" id="UP000294498"/>
    </source>
</evidence>
<protein>
    <submittedName>
        <fullName evidence="1">Uncharacterized protein</fullName>
    </submittedName>
</protein>
<keyword evidence="2" id="KW-1185">Reference proteome</keyword>
<dbReference type="RefSeq" id="WP_133996346.1">
    <property type="nucleotide sequence ID" value="NZ_SODV01000002.1"/>
</dbReference>
<evidence type="ECO:0000313" key="1">
    <source>
        <dbReference type="EMBL" id="TDW96245.1"/>
    </source>
</evidence>
<dbReference type="OrthoDB" id="676603at2"/>
<comment type="caution">
    <text evidence="1">The sequence shown here is derived from an EMBL/GenBank/DDBJ whole genome shotgun (WGS) entry which is preliminary data.</text>
</comment>